<comment type="pathway">
    <text evidence="1 6">Carbohydrate biosynthesis; dTDP-L-rhamnose biosynthesis.</text>
</comment>
<evidence type="ECO:0000313" key="8">
    <source>
        <dbReference type="EMBL" id="MCG2459130.1"/>
    </source>
</evidence>
<dbReference type="PANTHER" id="PTHR10491">
    <property type="entry name" value="DTDP-4-DEHYDRORHAMNOSE REDUCTASE"/>
    <property type="match status" value="1"/>
</dbReference>
<evidence type="ECO:0000256" key="1">
    <source>
        <dbReference type="ARBA" id="ARBA00004781"/>
    </source>
</evidence>
<dbReference type="CDD" id="cd05254">
    <property type="entry name" value="dTDP_HR_like_SDR_e"/>
    <property type="match status" value="1"/>
</dbReference>
<dbReference type="InterPro" id="IPR029903">
    <property type="entry name" value="RmlD-like-bd"/>
</dbReference>
<accession>A0AAE3ERP3</accession>
<evidence type="ECO:0000259" key="7">
    <source>
        <dbReference type="Pfam" id="PF04321"/>
    </source>
</evidence>
<dbReference type="NCBIfam" id="TIGR01214">
    <property type="entry name" value="rmlD"/>
    <property type="match status" value="1"/>
</dbReference>
<dbReference type="EC" id="1.1.1.133" evidence="3 6"/>
<dbReference type="Pfam" id="PF04321">
    <property type="entry name" value="RmlD_sub_bind"/>
    <property type="match status" value="1"/>
</dbReference>
<sequence length="259" mass="29384">MRRILVTGSKGQLGMSLKGLAHKYPSLVCVFRDSKTLDITDVKAVNNIFDSNNFDYCINCAAYTNVEQAEKERDKAFAVNAEGVRNITYACKKNQVVLLQISTDYVFDGEKETGYLPSDNPNPINVYGESKLKGEEIIQTGLTNYFIVRTSWLYNRNYGHNFYRTILSKAKAGEDLKVTADQRGCPTNTDNLARFLLNLIVKNNKIYGIHHFSDGMAMTWYEFAKSILEENGLKDRVKLEKAKNYRTFAARPKNSVLIS</sequence>
<evidence type="ECO:0000256" key="6">
    <source>
        <dbReference type="RuleBase" id="RU364082"/>
    </source>
</evidence>
<comment type="function">
    <text evidence="6">Catalyzes the reduction of dTDP-6-deoxy-L-lyxo-4-hexulose to yield dTDP-L-rhamnose.</text>
</comment>
<dbReference type="Proteomes" id="UP001200642">
    <property type="component" value="Unassembled WGS sequence"/>
</dbReference>
<dbReference type="EMBL" id="JAIRBC010000001">
    <property type="protein sequence ID" value="MCG2459130.1"/>
    <property type="molecule type" value="Genomic_DNA"/>
</dbReference>
<dbReference type="Gene3D" id="3.90.25.10">
    <property type="entry name" value="UDP-galactose 4-epimerase, domain 1"/>
    <property type="match status" value="1"/>
</dbReference>
<keyword evidence="6" id="KW-0521">NADP</keyword>
<comment type="catalytic activity">
    <reaction evidence="5">
        <text>dTDP-beta-L-rhamnose + NADP(+) = dTDP-4-dehydro-beta-L-rhamnose + NADPH + H(+)</text>
        <dbReference type="Rhea" id="RHEA:21796"/>
        <dbReference type="ChEBI" id="CHEBI:15378"/>
        <dbReference type="ChEBI" id="CHEBI:57510"/>
        <dbReference type="ChEBI" id="CHEBI:57783"/>
        <dbReference type="ChEBI" id="CHEBI:58349"/>
        <dbReference type="ChEBI" id="CHEBI:62830"/>
        <dbReference type="EC" id="1.1.1.133"/>
    </reaction>
</comment>
<name>A0AAE3ERP3_9FLAO</name>
<keyword evidence="9" id="KW-1185">Reference proteome</keyword>
<dbReference type="InterPro" id="IPR036291">
    <property type="entry name" value="NAD(P)-bd_dom_sf"/>
</dbReference>
<comment type="similarity">
    <text evidence="2 6">Belongs to the dTDP-4-dehydrorhamnose reductase family.</text>
</comment>
<evidence type="ECO:0000256" key="4">
    <source>
        <dbReference type="ARBA" id="ARBA00017099"/>
    </source>
</evidence>
<dbReference type="SUPFAM" id="SSF51735">
    <property type="entry name" value="NAD(P)-binding Rossmann-fold domains"/>
    <property type="match status" value="1"/>
</dbReference>
<evidence type="ECO:0000256" key="5">
    <source>
        <dbReference type="ARBA" id="ARBA00048200"/>
    </source>
</evidence>
<evidence type="ECO:0000256" key="3">
    <source>
        <dbReference type="ARBA" id="ARBA00012929"/>
    </source>
</evidence>
<evidence type="ECO:0000256" key="2">
    <source>
        <dbReference type="ARBA" id="ARBA00010944"/>
    </source>
</evidence>
<dbReference type="GO" id="GO:0008831">
    <property type="term" value="F:dTDP-4-dehydrorhamnose reductase activity"/>
    <property type="evidence" value="ECO:0007669"/>
    <property type="project" value="UniProtKB-EC"/>
</dbReference>
<dbReference type="RefSeq" id="WP_317900284.1">
    <property type="nucleotide sequence ID" value="NZ_JAIRBC010000001.1"/>
</dbReference>
<keyword evidence="6 8" id="KW-0560">Oxidoreductase</keyword>
<comment type="caution">
    <text evidence="8">The sequence shown here is derived from an EMBL/GenBank/DDBJ whole genome shotgun (WGS) entry which is preliminary data.</text>
</comment>
<reference evidence="8" key="1">
    <citation type="submission" date="2023-02" db="EMBL/GenBank/DDBJ databases">
        <title>Genome of Flavobacteriaceae gen. nov. sp. strain F89.</title>
        <authorList>
            <person name="Wang Y."/>
        </authorList>
    </citation>
    <scope>NUCLEOTIDE SEQUENCE</scope>
    <source>
        <strain evidence="8">F89</strain>
    </source>
</reference>
<protein>
    <recommendedName>
        <fullName evidence="4 6">dTDP-4-dehydrorhamnose reductase</fullName>
        <ecNumber evidence="3 6">1.1.1.133</ecNumber>
    </recommendedName>
</protein>
<organism evidence="8 9">
    <name type="scientific">Cerina litoralis</name>
    <dbReference type="NCBI Taxonomy" id="2874477"/>
    <lineage>
        <taxon>Bacteria</taxon>
        <taxon>Pseudomonadati</taxon>
        <taxon>Bacteroidota</taxon>
        <taxon>Flavobacteriia</taxon>
        <taxon>Flavobacteriales</taxon>
        <taxon>Flavobacteriaceae</taxon>
        <taxon>Cerina</taxon>
    </lineage>
</organism>
<dbReference type="AlphaFoldDB" id="A0AAE3ERP3"/>
<dbReference type="PANTHER" id="PTHR10491:SF4">
    <property type="entry name" value="METHIONINE ADENOSYLTRANSFERASE 2 SUBUNIT BETA"/>
    <property type="match status" value="1"/>
</dbReference>
<dbReference type="GO" id="GO:0019305">
    <property type="term" value="P:dTDP-rhamnose biosynthetic process"/>
    <property type="evidence" value="ECO:0007669"/>
    <property type="project" value="TreeGrafter"/>
</dbReference>
<dbReference type="GO" id="GO:0005829">
    <property type="term" value="C:cytosol"/>
    <property type="evidence" value="ECO:0007669"/>
    <property type="project" value="TreeGrafter"/>
</dbReference>
<dbReference type="Gene3D" id="3.40.50.720">
    <property type="entry name" value="NAD(P)-binding Rossmann-like Domain"/>
    <property type="match status" value="1"/>
</dbReference>
<proteinExistence type="inferred from homology"/>
<gene>
    <name evidence="8" type="primary">rfbD</name>
    <name evidence="8" type="ORF">K8352_00045</name>
</gene>
<feature type="domain" description="RmlD-like substrate binding" evidence="7">
    <location>
        <begin position="3"/>
        <end position="257"/>
    </location>
</feature>
<evidence type="ECO:0000313" key="9">
    <source>
        <dbReference type="Proteomes" id="UP001200642"/>
    </source>
</evidence>
<dbReference type="InterPro" id="IPR005913">
    <property type="entry name" value="dTDP_dehydrorham_reduct"/>
</dbReference>